<sequence>MPRQLISLVLACAFFTGCYTTHRFPAVQIPVRLVSEERFQLQFPASADTPTSSCGALRADMEVSIIRSDTLFFRSITALQQPPGVSPCAHRGAGFVALAEYPQLRAERPVLNRVLTAAGVILAVPFALVSLTLIGCATVTDCVGT</sequence>
<keyword evidence="3" id="KW-1185">Reference proteome</keyword>
<reference evidence="1" key="1">
    <citation type="submission" date="2023-07" db="EMBL/GenBank/DDBJ databases">
        <authorList>
            <person name="Haufschild T."/>
            <person name="Kallscheuer N."/>
            <person name="Hammer J."/>
            <person name="Kohn T."/>
            <person name="Kabuu M."/>
            <person name="Jogler M."/>
            <person name="Wohfarth N."/>
            <person name="Heuer A."/>
            <person name="Rohde M."/>
            <person name="van Teeseling M.C.F."/>
            <person name="Jogler C."/>
        </authorList>
    </citation>
    <scope>NUCLEOTIDE SEQUENCE</scope>
    <source>
        <strain evidence="1">Strain 138</strain>
        <strain evidence="2">Strain 318</strain>
    </source>
</reference>
<evidence type="ECO:0008006" key="4">
    <source>
        <dbReference type="Google" id="ProtNLM"/>
    </source>
</evidence>
<dbReference type="AlphaFoldDB" id="A0AA49Q6B7"/>
<name>A0AA49Q6B7_9BACT</name>
<dbReference type="EMBL" id="CP130612">
    <property type="protein sequence ID" value="WKW13514.1"/>
    <property type="molecule type" value="Genomic_DNA"/>
</dbReference>
<protein>
    <recommendedName>
        <fullName evidence="4">Lipoprotein</fullName>
    </recommendedName>
</protein>
<dbReference type="Proteomes" id="UP001229955">
    <property type="component" value="Chromosome"/>
</dbReference>
<evidence type="ECO:0000313" key="1">
    <source>
        <dbReference type="EMBL" id="WKW13514.1"/>
    </source>
</evidence>
<organism evidence="1">
    <name type="scientific">Pseudogemmatithrix spongiicola</name>
    <dbReference type="NCBI Taxonomy" id="3062599"/>
    <lineage>
        <taxon>Bacteria</taxon>
        <taxon>Pseudomonadati</taxon>
        <taxon>Gemmatimonadota</taxon>
        <taxon>Gemmatimonadia</taxon>
        <taxon>Gemmatimonadales</taxon>
        <taxon>Gemmatimonadaceae</taxon>
        <taxon>Pseudogemmatithrix</taxon>
    </lineage>
</organism>
<dbReference type="KEGG" id="pspc:Strain318_002837"/>
<dbReference type="RefSeq" id="WP_367886366.1">
    <property type="nucleotide sequence ID" value="NZ_CP130612.1"/>
</dbReference>
<evidence type="ECO:0000313" key="3">
    <source>
        <dbReference type="Proteomes" id="UP001229955"/>
    </source>
</evidence>
<accession>A0AA49Q6B7</accession>
<gene>
    <name evidence="1" type="ORF">Strain138_002837</name>
    <name evidence="2" type="ORF">Strain318_002837</name>
</gene>
<accession>A0AA49Q929</accession>
<evidence type="ECO:0000313" key="2">
    <source>
        <dbReference type="EMBL" id="WKW16421.1"/>
    </source>
</evidence>
<dbReference type="EMBL" id="CP130613">
    <property type="protein sequence ID" value="WKW16421.1"/>
    <property type="molecule type" value="Genomic_DNA"/>
</dbReference>
<proteinExistence type="predicted"/>
<dbReference type="PROSITE" id="PS51257">
    <property type="entry name" value="PROKAR_LIPOPROTEIN"/>
    <property type="match status" value="1"/>
</dbReference>